<evidence type="ECO:0000313" key="2">
    <source>
        <dbReference type="EMBL" id="GMH23475.1"/>
    </source>
</evidence>
<reference evidence="2" key="1">
    <citation type="submission" date="2023-05" db="EMBL/GenBank/DDBJ databases">
        <title>Nepenthes gracilis genome sequencing.</title>
        <authorList>
            <person name="Fukushima K."/>
        </authorList>
    </citation>
    <scope>NUCLEOTIDE SEQUENCE</scope>
    <source>
        <strain evidence="2">SING2019-196</strain>
    </source>
</reference>
<gene>
    <name evidence="2" type="ORF">Nepgr_025318</name>
</gene>
<evidence type="ECO:0000313" key="3">
    <source>
        <dbReference type="Proteomes" id="UP001279734"/>
    </source>
</evidence>
<sequence>MATPKSSSDEDNEVTKKLKKAKKSSKQIVPVLPSISMGPLKGCESIELSISNAGQTEEVIEAVVVETVDKNLLAVSKQEVRGEEKTEIAMGAAEMLNSKPLEPKDRINVDMSFEIQPCESKVQVTVQTEGFTGTANLLVEAQHLMPEVQTRRFDSKRQEFEVHVALLDDLSLVSSPFAKVSDNPLFFNLYFFIVA</sequence>
<accession>A0AAD3Y0Y3</accession>
<proteinExistence type="predicted"/>
<evidence type="ECO:0000256" key="1">
    <source>
        <dbReference type="SAM" id="MobiDB-lite"/>
    </source>
</evidence>
<feature type="region of interest" description="Disordered" evidence="1">
    <location>
        <begin position="1"/>
        <end position="26"/>
    </location>
</feature>
<protein>
    <submittedName>
        <fullName evidence="2">Uncharacterized protein</fullName>
    </submittedName>
</protein>
<dbReference type="EMBL" id="BSYO01000026">
    <property type="protein sequence ID" value="GMH23475.1"/>
    <property type="molecule type" value="Genomic_DNA"/>
</dbReference>
<comment type="caution">
    <text evidence="2">The sequence shown here is derived from an EMBL/GenBank/DDBJ whole genome shotgun (WGS) entry which is preliminary data.</text>
</comment>
<name>A0AAD3Y0Y3_NEPGR</name>
<dbReference type="AlphaFoldDB" id="A0AAD3Y0Y3"/>
<organism evidence="2 3">
    <name type="scientific">Nepenthes gracilis</name>
    <name type="common">Slender pitcher plant</name>
    <dbReference type="NCBI Taxonomy" id="150966"/>
    <lineage>
        <taxon>Eukaryota</taxon>
        <taxon>Viridiplantae</taxon>
        <taxon>Streptophyta</taxon>
        <taxon>Embryophyta</taxon>
        <taxon>Tracheophyta</taxon>
        <taxon>Spermatophyta</taxon>
        <taxon>Magnoliopsida</taxon>
        <taxon>eudicotyledons</taxon>
        <taxon>Gunneridae</taxon>
        <taxon>Pentapetalae</taxon>
        <taxon>Caryophyllales</taxon>
        <taxon>Nepenthaceae</taxon>
        <taxon>Nepenthes</taxon>
    </lineage>
</organism>
<dbReference type="Proteomes" id="UP001279734">
    <property type="component" value="Unassembled WGS sequence"/>
</dbReference>
<keyword evidence="3" id="KW-1185">Reference proteome</keyword>